<dbReference type="InterPro" id="IPR038665">
    <property type="entry name" value="Voltage-dep_anion_channel_sf"/>
</dbReference>
<keyword evidence="4" id="KW-1003">Cell membrane</keyword>
<feature type="transmembrane region" description="Helical" evidence="8">
    <location>
        <begin position="320"/>
        <end position="341"/>
    </location>
</feature>
<dbReference type="Gene3D" id="1.50.10.150">
    <property type="entry name" value="Voltage-dependent anion channel"/>
    <property type="match status" value="1"/>
</dbReference>
<feature type="transmembrane region" description="Helical" evidence="8">
    <location>
        <begin position="84"/>
        <end position="102"/>
    </location>
</feature>
<evidence type="ECO:0000256" key="6">
    <source>
        <dbReference type="ARBA" id="ARBA00022989"/>
    </source>
</evidence>
<dbReference type="PANTHER" id="PTHR31686">
    <property type="match status" value="1"/>
</dbReference>
<feature type="transmembrane region" description="Helical" evidence="8">
    <location>
        <begin position="177"/>
        <end position="203"/>
    </location>
</feature>
<feature type="transmembrane region" description="Helical" evidence="8">
    <location>
        <begin position="282"/>
        <end position="300"/>
    </location>
</feature>
<evidence type="ECO:0000256" key="7">
    <source>
        <dbReference type="ARBA" id="ARBA00023136"/>
    </source>
</evidence>
<dbReference type="Proteomes" id="UP001479933">
    <property type="component" value="Chromosome"/>
</dbReference>
<keyword evidence="7 8" id="KW-0472">Membrane</keyword>
<dbReference type="PANTHER" id="PTHR31686:SF1">
    <property type="entry name" value="SULFITE EFFLUX PUMP SSU1"/>
    <property type="match status" value="1"/>
</dbReference>
<evidence type="ECO:0000313" key="9">
    <source>
        <dbReference type="EMBL" id="WYY09519.1"/>
    </source>
</evidence>
<evidence type="ECO:0000313" key="10">
    <source>
        <dbReference type="Proteomes" id="UP001479933"/>
    </source>
</evidence>
<dbReference type="CDD" id="cd09319">
    <property type="entry name" value="TDT_like_1"/>
    <property type="match status" value="1"/>
</dbReference>
<organism evidence="9 10">
    <name type="scientific">Gordonia hydrophobica</name>
    <dbReference type="NCBI Taxonomy" id="40516"/>
    <lineage>
        <taxon>Bacteria</taxon>
        <taxon>Bacillati</taxon>
        <taxon>Actinomycetota</taxon>
        <taxon>Actinomycetes</taxon>
        <taxon>Mycobacteriales</taxon>
        <taxon>Gordoniaceae</taxon>
        <taxon>Gordonia</taxon>
    </lineage>
</organism>
<evidence type="ECO:0000256" key="8">
    <source>
        <dbReference type="SAM" id="Phobius"/>
    </source>
</evidence>
<dbReference type="InterPro" id="IPR004695">
    <property type="entry name" value="SLAC1/Mae1/Ssu1/TehA"/>
</dbReference>
<accession>A0ABZ2UA36</accession>
<evidence type="ECO:0000256" key="3">
    <source>
        <dbReference type="ARBA" id="ARBA00022448"/>
    </source>
</evidence>
<evidence type="ECO:0000256" key="1">
    <source>
        <dbReference type="ARBA" id="ARBA00004651"/>
    </source>
</evidence>
<dbReference type="InterPro" id="IPR051629">
    <property type="entry name" value="Sulfite_efflux_TDT"/>
</dbReference>
<evidence type="ECO:0000256" key="4">
    <source>
        <dbReference type="ARBA" id="ARBA00022475"/>
    </source>
</evidence>
<comment type="similarity">
    <text evidence="2">Belongs to the tellurite-resistance/dicarboxylate transporter (TDT) family.</text>
</comment>
<keyword evidence="3" id="KW-0813">Transport</keyword>
<feature type="transmembrane region" description="Helical" evidence="8">
    <location>
        <begin position="20"/>
        <end position="37"/>
    </location>
</feature>
<dbReference type="Pfam" id="PF03595">
    <property type="entry name" value="SLAC1"/>
    <property type="match status" value="1"/>
</dbReference>
<name>A0ABZ2UA36_9ACTN</name>
<keyword evidence="6 8" id="KW-1133">Transmembrane helix</keyword>
<evidence type="ECO:0000256" key="2">
    <source>
        <dbReference type="ARBA" id="ARBA00008566"/>
    </source>
</evidence>
<keyword evidence="5 8" id="KW-0812">Transmembrane</keyword>
<comment type="subcellular location">
    <subcellularLocation>
        <location evidence="1">Cell membrane</location>
        <topology evidence="1">Multi-pass membrane protein</topology>
    </subcellularLocation>
</comment>
<gene>
    <name evidence="9" type="ORF">RVF87_02900</name>
</gene>
<feature type="transmembrane region" description="Helical" evidence="8">
    <location>
        <begin position="148"/>
        <end position="165"/>
    </location>
</feature>
<sequence>MRSGAIPEAAGRAVRELNPAYFGMVMATGIVSIAAKAQHWDVLSTVLFAIAGVAYAVLVLMNLARLLRFRQVVALDLRVPTRTFGFFTIVAATGVLGSRVMLDGQLAAAVVFLAVTAGLWLVLGYLLPPLAFSTGASESQLERADGTWFLWVVATQSVAVLAAAVQPHVDTGRAQLALLAVLCWSVGVFLYVAVALFVASRVFIHQLRPGELSGAYWIAMGATAITVVAGANIAGMADAPILRVTQSTIEAGSVIFWAFGTWLVPPLLFAGYWRHIRHRVPLSYDISFWSIVFPLGMYGVGSRQLGTVNDIPLLDTIGHVEIWVAVVAWALTFAGFLLTLVRWAQSAIARTAERAGPG</sequence>
<protein>
    <submittedName>
        <fullName evidence="9">Tellurite resistance/C4-dicarboxylate transporter family protein</fullName>
    </submittedName>
</protein>
<evidence type="ECO:0000256" key="5">
    <source>
        <dbReference type="ARBA" id="ARBA00022692"/>
    </source>
</evidence>
<reference evidence="9 10" key="1">
    <citation type="journal article" date="2023" name="Virus Evol.">
        <title>Computational host range prediction-The good, the bad, and the ugly.</title>
        <authorList>
            <person name="Howell A.A."/>
            <person name="Versoza C.J."/>
            <person name="Pfeifer S.P."/>
        </authorList>
    </citation>
    <scope>NUCLEOTIDE SEQUENCE [LARGE SCALE GENOMIC DNA]</scope>
    <source>
        <strain evidence="9 10">1610/1b</strain>
    </source>
</reference>
<feature type="transmembrane region" description="Helical" evidence="8">
    <location>
        <begin position="254"/>
        <end position="273"/>
    </location>
</feature>
<dbReference type="EMBL" id="CP136137">
    <property type="protein sequence ID" value="WYY09519.1"/>
    <property type="molecule type" value="Genomic_DNA"/>
</dbReference>
<feature type="transmembrane region" description="Helical" evidence="8">
    <location>
        <begin position="43"/>
        <end position="63"/>
    </location>
</feature>
<dbReference type="RefSeq" id="WP_066167401.1">
    <property type="nucleotide sequence ID" value="NZ_CP136137.1"/>
</dbReference>
<keyword evidence="10" id="KW-1185">Reference proteome</keyword>
<feature type="transmembrane region" description="Helical" evidence="8">
    <location>
        <begin position="215"/>
        <end position="234"/>
    </location>
</feature>
<feature type="transmembrane region" description="Helical" evidence="8">
    <location>
        <begin position="108"/>
        <end position="127"/>
    </location>
</feature>
<proteinExistence type="inferred from homology"/>